<gene>
    <name evidence="3" type="primary">LOC111358554</name>
</gene>
<keyword evidence="2" id="KW-1185">Reference proteome</keyword>
<dbReference type="AlphaFoldDB" id="A0A9J7EFG0"/>
<feature type="coiled-coil region" evidence="1">
    <location>
        <begin position="299"/>
        <end position="326"/>
    </location>
</feature>
<feature type="coiled-coil region" evidence="1">
    <location>
        <begin position="378"/>
        <end position="405"/>
    </location>
</feature>
<reference evidence="3" key="1">
    <citation type="submission" date="2025-08" db="UniProtKB">
        <authorList>
            <consortium name="RefSeq"/>
        </authorList>
    </citation>
    <scope>IDENTIFICATION</scope>
    <source>
        <strain evidence="3">Ishihara</strain>
        <tissue evidence="3">Whole body</tissue>
    </source>
</reference>
<keyword evidence="1" id="KW-0175">Coiled coil</keyword>
<feature type="coiled-coil region" evidence="1">
    <location>
        <begin position="503"/>
        <end position="552"/>
    </location>
</feature>
<name>A0A9J7EFG0_SPOLT</name>
<dbReference type="OrthoDB" id="10262255at2759"/>
<dbReference type="GeneID" id="111358554"/>
<sequence length="595" mass="69768">MVYYHTSGNVKMLRNVLLDYGATSEISPYEYMKAYIEKCPEDIDDTKLSWIAETFLGYNRHKQFLTDIASHLSEELSDDDQEYFMIIFHAVTFQCKPKDMHYLYKCLFNLSKPLLSTFTKFLSNNEVLTFISQVAQANYDTTYITEKIIGPLFEWQPYISDMGHTYAEHVKKIESRKLKPPTVPVQPNVLNRKGKDTTLPLVQSAIMPATPPNSMLVHKKKRMLTKSAIDQKLKQIHEKNKQKAIHLLNDVKNKDFHYAQQKSEKFFKRISSIRDEIETEFAKPKQKQKSVIKANPPPVKENAATVKRMNKRIQLAEEEEVQWLQNVMKSCRNTVKIDELTEQDRQERERQRLLDIEKKHLMGQISYEEAVLAKKKMVEDNKKKYEEFLKEKETWNEEIERWKKLEMDKNRKQAEKLSLGELNLIQSKGETLMKKKEMAERIKKESEMILAQTIKEKQEELERRITMIKEIKILAAIAKKARVPKVIDLTETAGLGLLCEMSIAELQERLSAMKMSLKEELDKKKSLIKEENKAAKQELEETKQSVKNYISERAMLRKYNKKSNLTIVSSTSSKEINDLKKVLEEKRKMRIKLSI</sequence>
<accession>A0A9J7EFG0</accession>
<protein>
    <submittedName>
        <fullName evidence="3">Cilia- and flagella-associated protein 99-like</fullName>
    </submittedName>
</protein>
<dbReference type="RefSeq" id="XP_022829508.1">
    <property type="nucleotide sequence ID" value="XM_022973740.1"/>
</dbReference>
<dbReference type="Proteomes" id="UP000301870">
    <property type="component" value="Chromosome 27"/>
</dbReference>
<proteinExistence type="predicted"/>
<dbReference type="KEGG" id="sliu:111358554"/>
<evidence type="ECO:0000313" key="2">
    <source>
        <dbReference type="Proteomes" id="UP000301870"/>
    </source>
</evidence>
<evidence type="ECO:0000313" key="3">
    <source>
        <dbReference type="RefSeq" id="XP_022829508.1"/>
    </source>
</evidence>
<dbReference type="PANTHER" id="PTHR34649:SF1">
    <property type="entry name" value="CILIA- AND FLAGELLA-ASSOCIATED PROTEIN 99"/>
    <property type="match status" value="1"/>
</dbReference>
<dbReference type="InterPro" id="IPR039341">
    <property type="entry name" value="CFAP99"/>
</dbReference>
<dbReference type="PANTHER" id="PTHR34649">
    <property type="entry name" value="CILIA- AND FLAGELLA-ASSOCIATED PROTEIN 99"/>
    <property type="match status" value="1"/>
</dbReference>
<organism evidence="2 3">
    <name type="scientific">Spodoptera litura</name>
    <name type="common">Asian cotton leafworm</name>
    <dbReference type="NCBI Taxonomy" id="69820"/>
    <lineage>
        <taxon>Eukaryota</taxon>
        <taxon>Metazoa</taxon>
        <taxon>Ecdysozoa</taxon>
        <taxon>Arthropoda</taxon>
        <taxon>Hexapoda</taxon>
        <taxon>Insecta</taxon>
        <taxon>Pterygota</taxon>
        <taxon>Neoptera</taxon>
        <taxon>Endopterygota</taxon>
        <taxon>Lepidoptera</taxon>
        <taxon>Glossata</taxon>
        <taxon>Ditrysia</taxon>
        <taxon>Noctuoidea</taxon>
        <taxon>Noctuidae</taxon>
        <taxon>Amphipyrinae</taxon>
        <taxon>Spodoptera</taxon>
    </lineage>
</organism>
<evidence type="ECO:0000256" key="1">
    <source>
        <dbReference type="SAM" id="Coils"/>
    </source>
</evidence>